<keyword evidence="4" id="KW-1185">Reference proteome</keyword>
<dbReference type="PANTHER" id="PTHR23322">
    <property type="entry name" value="FAS-ASSOCIATED PROTEIN"/>
    <property type="match status" value="1"/>
</dbReference>
<feature type="region of interest" description="Disordered" evidence="1">
    <location>
        <begin position="49"/>
        <end position="72"/>
    </location>
</feature>
<dbReference type="GO" id="GO:0043130">
    <property type="term" value="F:ubiquitin binding"/>
    <property type="evidence" value="ECO:0007669"/>
    <property type="project" value="TreeGrafter"/>
</dbReference>
<protein>
    <recommendedName>
        <fullName evidence="2">UBX domain-containing protein</fullName>
    </recommendedName>
</protein>
<dbReference type="InterPro" id="IPR050730">
    <property type="entry name" value="UBX_domain-protein"/>
</dbReference>
<dbReference type="SUPFAM" id="SSF46934">
    <property type="entry name" value="UBA-like"/>
    <property type="match status" value="1"/>
</dbReference>
<feature type="compositionally biased region" description="Polar residues" evidence="1">
    <location>
        <begin position="49"/>
        <end position="65"/>
    </location>
</feature>
<dbReference type="SMART" id="SM00594">
    <property type="entry name" value="UAS"/>
    <property type="match status" value="1"/>
</dbReference>
<dbReference type="CDD" id="cd02958">
    <property type="entry name" value="UAS"/>
    <property type="match status" value="1"/>
</dbReference>
<dbReference type="PROSITE" id="PS50033">
    <property type="entry name" value="UBX"/>
    <property type="match status" value="1"/>
</dbReference>
<dbReference type="InterPro" id="IPR036249">
    <property type="entry name" value="Thioredoxin-like_sf"/>
</dbReference>
<dbReference type="EMBL" id="CALLCH030000015">
    <property type="protein sequence ID" value="CAI4216162.1"/>
    <property type="molecule type" value="Genomic_DNA"/>
</dbReference>
<dbReference type="Pfam" id="PF13899">
    <property type="entry name" value="Thioredoxin_7"/>
    <property type="match status" value="1"/>
</dbReference>
<organism evidence="3 4">
    <name type="scientific">Parascedosporium putredinis</name>
    <dbReference type="NCBI Taxonomy" id="1442378"/>
    <lineage>
        <taxon>Eukaryota</taxon>
        <taxon>Fungi</taxon>
        <taxon>Dikarya</taxon>
        <taxon>Ascomycota</taxon>
        <taxon>Pezizomycotina</taxon>
        <taxon>Sordariomycetes</taxon>
        <taxon>Hypocreomycetidae</taxon>
        <taxon>Microascales</taxon>
        <taxon>Microascaceae</taxon>
        <taxon>Parascedosporium</taxon>
    </lineage>
</organism>
<accession>A0A9P1MCB2</accession>
<dbReference type="InterPro" id="IPR001012">
    <property type="entry name" value="UBX_dom"/>
</dbReference>
<proteinExistence type="predicted"/>
<evidence type="ECO:0000313" key="3">
    <source>
        <dbReference type="EMBL" id="CAI4216162.1"/>
    </source>
</evidence>
<dbReference type="CDD" id="cd01767">
    <property type="entry name" value="UBX"/>
    <property type="match status" value="1"/>
</dbReference>
<dbReference type="InterPro" id="IPR009060">
    <property type="entry name" value="UBA-like_sf"/>
</dbReference>
<feature type="region of interest" description="Disordered" evidence="1">
    <location>
        <begin position="354"/>
        <end position="426"/>
    </location>
</feature>
<dbReference type="Gene3D" id="3.40.30.10">
    <property type="entry name" value="Glutaredoxin"/>
    <property type="match status" value="1"/>
</dbReference>
<dbReference type="GO" id="GO:0005634">
    <property type="term" value="C:nucleus"/>
    <property type="evidence" value="ECO:0007669"/>
    <property type="project" value="TreeGrafter"/>
</dbReference>
<sequence length="504" mass="55992">MEDAHISSFVDITGSSANVARGFLEMTNGDLEQAIQLFFENPDLQHSINSAAAQGGPTSATSRPRQSAREDEHGVIHIDSDDDDADNDLDQADNVQAVARTAQEEEDAAMAKRLQEELFSENPGGVEGVRSPIRSTTETLVAPLPAWGSGFGGATMMYSQNSLSSFAGGKPKLTPPEDPIPQRLTDLFRPPHDIISRLTWDEARDEGKDAKRWILVNIQDLSDFNCQALNRDIWKDPAVKELVAENFVFLQYSKEDVLARDYITFYFPNHENPQNYPHVSIVDPRTGEQVKVWSGTPFPTALDFHGQLVEFLDRYSLNANSKNPVVKVKSKQPKSVDVDRMTEEEMLEMALQNSLAPNGSEEQAQRSNIVDPDSLTKSPLPTSGEGPTSPFRNATAEPEELSPSQGAFAAISSSNPHAEPENVPATTTRIQFRHATGRIIRRFNTQDPVRRIYEWLKAEPMEGKEGVEFELKKMPQGQDLIENLEDTIEEAGLKQGTVMIEFLE</sequence>
<dbReference type="PANTHER" id="PTHR23322:SF6">
    <property type="entry name" value="UBX DOMAIN-CONTAINING PROTEIN 7"/>
    <property type="match status" value="1"/>
</dbReference>
<dbReference type="Gene3D" id="3.10.20.90">
    <property type="entry name" value="Phosphatidylinositol 3-kinase Catalytic Subunit, Chain A, domain 1"/>
    <property type="match status" value="1"/>
</dbReference>
<dbReference type="Proteomes" id="UP000838763">
    <property type="component" value="Unassembled WGS sequence"/>
</dbReference>
<gene>
    <name evidence="3" type="ORF">PPNO1_LOCUS5824</name>
</gene>
<reference evidence="3" key="1">
    <citation type="submission" date="2022-11" db="EMBL/GenBank/DDBJ databases">
        <authorList>
            <person name="Scott C."/>
            <person name="Bruce N."/>
        </authorList>
    </citation>
    <scope>NUCLEOTIDE SEQUENCE</scope>
</reference>
<dbReference type="Gene3D" id="6.10.300.40">
    <property type="match status" value="1"/>
</dbReference>
<dbReference type="SUPFAM" id="SSF54236">
    <property type="entry name" value="Ubiquitin-like"/>
    <property type="match status" value="1"/>
</dbReference>
<dbReference type="SMART" id="SM00166">
    <property type="entry name" value="UBX"/>
    <property type="match status" value="1"/>
</dbReference>
<dbReference type="AlphaFoldDB" id="A0A9P1MCB2"/>
<evidence type="ECO:0000313" key="4">
    <source>
        <dbReference type="Proteomes" id="UP000838763"/>
    </source>
</evidence>
<dbReference type="InterPro" id="IPR029071">
    <property type="entry name" value="Ubiquitin-like_domsf"/>
</dbReference>
<feature type="compositionally biased region" description="Polar residues" evidence="1">
    <location>
        <begin position="354"/>
        <end position="368"/>
    </location>
</feature>
<dbReference type="Pfam" id="PF00789">
    <property type="entry name" value="UBX"/>
    <property type="match status" value="1"/>
</dbReference>
<evidence type="ECO:0000259" key="2">
    <source>
        <dbReference type="PROSITE" id="PS50033"/>
    </source>
</evidence>
<dbReference type="Pfam" id="PF14555">
    <property type="entry name" value="UBA_4"/>
    <property type="match status" value="1"/>
</dbReference>
<comment type="caution">
    <text evidence="3">The sequence shown here is derived from an EMBL/GenBank/DDBJ whole genome shotgun (WGS) entry which is preliminary data.</text>
</comment>
<feature type="domain" description="UBX" evidence="2">
    <location>
        <begin position="423"/>
        <end position="501"/>
    </location>
</feature>
<dbReference type="Gene3D" id="1.10.8.10">
    <property type="entry name" value="DNA helicase RuvA subunit, C-terminal domain"/>
    <property type="match status" value="1"/>
</dbReference>
<dbReference type="GO" id="GO:0043161">
    <property type="term" value="P:proteasome-mediated ubiquitin-dependent protein catabolic process"/>
    <property type="evidence" value="ECO:0007669"/>
    <property type="project" value="TreeGrafter"/>
</dbReference>
<dbReference type="SUPFAM" id="SSF52833">
    <property type="entry name" value="Thioredoxin-like"/>
    <property type="match status" value="1"/>
</dbReference>
<dbReference type="InterPro" id="IPR006577">
    <property type="entry name" value="UAS"/>
</dbReference>
<dbReference type="OrthoDB" id="270602at2759"/>
<name>A0A9P1MCB2_9PEZI</name>
<evidence type="ECO:0000256" key="1">
    <source>
        <dbReference type="SAM" id="MobiDB-lite"/>
    </source>
</evidence>